<dbReference type="STRING" id="4540.A0A3L6PKI6"/>
<dbReference type="InterPro" id="IPR027417">
    <property type="entry name" value="P-loop_NTPase"/>
</dbReference>
<dbReference type="AlphaFoldDB" id="A0A3L6PKI6"/>
<evidence type="ECO:0000256" key="1">
    <source>
        <dbReference type="SAM" id="MobiDB-lite"/>
    </source>
</evidence>
<dbReference type="EMBL" id="PQIB02000016">
    <property type="protein sequence ID" value="RLM60318.1"/>
    <property type="molecule type" value="Genomic_DNA"/>
</dbReference>
<dbReference type="Proteomes" id="UP000275267">
    <property type="component" value="Unassembled WGS sequence"/>
</dbReference>
<comment type="caution">
    <text evidence="2">The sequence shown here is derived from an EMBL/GenBank/DDBJ whole genome shotgun (WGS) entry which is preliminary data.</text>
</comment>
<keyword evidence="3" id="KW-1185">Reference proteome</keyword>
<dbReference type="GO" id="GO:0043531">
    <property type="term" value="F:ADP binding"/>
    <property type="evidence" value="ECO:0007669"/>
    <property type="project" value="InterPro"/>
</dbReference>
<dbReference type="PANTHER" id="PTHR33377">
    <property type="entry name" value="OS10G0134700 PROTEIN-RELATED"/>
    <property type="match status" value="1"/>
</dbReference>
<organism evidence="2 3">
    <name type="scientific">Panicum miliaceum</name>
    <name type="common">Proso millet</name>
    <name type="synonym">Broomcorn millet</name>
    <dbReference type="NCBI Taxonomy" id="4540"/>
    <lineage>
        <taxon>Eukaryota</taxon>
        <taxon>Viridiplantae</taxon>
        <taxon>Streptophyta</taxon>
        <taxon>Embryophyta</taxon>
        <taxon>Tracheophyta</taxon>
        <taxon>Spermatophyta</taxon>
        <taxon>Magnoliopsida</taxon>
        <taxon>Liliopsida</taxon>
        <taxon>Poales</taxon>
        <taxon>Poaceae</taxon>
        <taxon>PACMAD clade</taxon>
        <taxon>Panicoideae</taxon>
        <taxon>Panicodae</taxon>
        <taxon>Paniceae</taxon>
        <taxon>Panicinae</taxon>
        <taxon>Panicum</taxon>
        <taxon>Panicum sect. Panicum</taxon>
    </lineage>
</organism>
<name>A0A3L6PKI6_PANMI</name>
<dbReference type="PANTHER" id="PTHR33377:SF115">
    <property type="entry name" value="OS05G0533301 PROTEIN"/>
    <property type="match status" value="1"/>
</dbReference>
<accession>A0A3L6PKI6</accession>
<dbReference type="SUPFAM" id="SSF52540">
    <property type="entry name" value="P-loop containing nucleoside triphosphate hydrolases"/>
    <property type="match status" value="1"/>
</dbReference>
<evidence type="ECO:0000313" key="2">
    <source>
        <dbReference type="EMBL" id="RLM60318.1"/>
    </source>
</evidence>
<feature type="region of interest" description="Disordered" evidence="1">
    <location>
        <begin position="95"/>
        <end position="118"/>
    </location>
</feature>
<sequence>MQALANALLSELASRTISLLVSTYGSTAAAAAPEQEEEDLRHRLRLLLLRCGTIVEEAEVRRVTSRGMLRQLGALRDEMLRGYYVLDTIRYDDDDDQQAPPPAAAGGGAPSAEDGRHRRRASVPFRFNPAKRVRFRFASGGDSEDTVVVLRRRASSMELQRTVRRLEAAATDTKELVVFLARCPRLHRQPYSAHLFLDKYMFGRHAERDHVVEFLLRVDPPGAANPGVLPIVGPRFIGKSTLVEHVEEDDLEDETLASFRKNCVVKQHQNSRASDGRSLIVIELAGDVDDGTWKRLHFSAGRRLPQGSKILLTNRSEKIARFGTTTQQALKLKCLSTEAFWYFFKLLVFRSADPSEHPGLASMAMAMAIVGARGSFMIAYVMAALLRADFSRQLWGKVLGMARRRIQGNAAVFDEYPDDFKARPWQVGSMKDAAEHEALLDPEITLMDLLSGRARQRGRFEILHWKSVISPYFSYICHSFIRKVSRPAWRGHTKRPPYPRLITVYIATSPSISMTAPPSAAGSLAETENRFTHLKAFVQDAVRKHDELTAESASTWKLDAQRPVLAEQIGCASKLYDEIREVVNLVVADATNMLSDSDFVWKYTDVEESLKVSMEETKLAIKGY</sequence>
<reference evidence="3" key="1">
    <citation type="journal article" date="2019" name="Nat. Commun.">
        <title>The genome of broomcorn millet.</title>
        <authorList>
            <person name="Zou C."/>
            <person name="Miki D."/>
            <person name="Li D."/>
            <person name="Tang Q."/>
            <person name="Xiao L."/>
            <person name="Rajput S."/>
            <person name="Deng P."/>
            <person name="Jia W."/>
            <person name="Huang R."/>
            <person name="Zhang M."/>
            <person name="Sun Y."/>
            <person name="Hu J."/>
            <person name="Fu X."/>
            <person name="Schnable P.S."/>
            <person name="Li F."/>
            <person name="Zhang H."/>
            <person name="Feng B."/>
            <person name="Zhu X."/>
            <person name="Liu R."/>
            <person name="Schnable J.C."/>
            <person name="Zhu J.-K."/>
            <person name="Zhang H."/>
        </authorList>
    </citation>
    <scope>NUCLEOTIDE SEQUENCE [LARGE SCALE GENOMIC DNA]</scope>
</reference>
<gene>
    <name evidence="2" type="ORF">C2845_PM14G09920</name>
</gene>
<protein>
    <submittedName>
        <fullName evidence="2">Uncharacterized protein</fullName>
    </submittedName>
</protein>
<proteinExistence type="predicted"/>
<evidence type="ECO:0000313" key="3">
    <source>
        <dbReference type="Proteomes" id="UP000275267"/>
    </source>
</evidence>